<evidence type="ECO:0000256" key="1">
    <source>
        <dbReference type="ARBA" id="ARBA00004429"/>
    </source>
</evidence>
<dbReference type="PANTHER" id="PTHR43357">
    <property type="entry name" value="INNER MEMBRANE ABC TRANSPORTER PERMEASE PROTEIN YDCV"/>
    <property type="match status" value="1"/>
</dbReference>
<feature type="transmembrane region" description="Helical" evidence="8">
    <location>
        <begin position="257"/>
        <end position="283"/>
    </location>
</feature>
<evidence type="ECO:0000256" key="3">
    <source>
        <dbReference type="ARBA" id="ARBA00022475"/>
    </source>
</evidence>
<dbReference type="PANTHER" id="PTHR43357:SF4">
    <property type="entry name" value="INNER MEMBRANE ABC TRANSPORTER PERMEASE PROTEIN YDCV"/>
    <property type="match status" value="1"/>
</dbReference>
<evidence type="ECO:0000256" key="8">
    <source>
        <dbReference type="RuleBase" id="RU363032"/>
    </source>
</evidence>
<dbReference type="GO" id="GO:0055085">
    <property type="term" value="P:transmembrane transport"/>
    <property type="evidence" value="ECO:0007669"/>
    <property type="project" value="InterPro"/>
</dbReference>
<evidence type="ECO:0000259" key="9">
    <source>
        <dbReference type="PROSITE" id="PS50928"/>
    </source>
</evidence>
<comment type="caution">
    <text evidence="10">The sequence shown here is derived from an EMBL/GenBank/DDBJ whole genome shotgun (WGS) entry which is preliminary data.</text>
</comment>
<keyword evidence="11" id="KW-1185">Reference proteome</keyword>
<dbReference type="AlphaFoldDB" id="A0A7Y0AUR2"/>
<feature type="domain" description="ABC transmembrane type-1" evidence="9">
    <location>
        <begin position="87"/>
        <end position="280"/>
    </location>
</feature>
<dbReference type="SUPFAM" id="SSF161098">
    <property type="entry name" value="MetI-like"/>
    <property type="match status" value="1"/>
</dbReference>
<evidence type="ECO:0000256" key="7">
    <source>
        <dbReference type="ARBA" id="ARBA00023136"/>
    </source>
</evidence>
<organism evidence="10 11">
    <name type="scientific">Rhizobium terricola</name>
    <dbReference type="NCBI Taxonomy" id="2728849"/>
    <lineage>
        <taxon>Bacteria</taxon>
        <taxon>Pseudomonadati</taxon>
        <taxon>Pseudomonadota</taxon>
        <taxon>Alphaproteobacteria</taxon>
        <taxon>Hyphomicrobiales</taxon>
        <taxon>Rhizobiaceae</taxon>
        <taxon>Rhizobium/Agrobacterium group</taxon>
        <taxon>Rhizobium</taxon>
    </lineage>
</organism>
<dbReference type="Gene3D" id="1.10.3720.10">
    <property type="entry name" value="MetI-like"/>
    <property type="match status" value="1"/>
</dbReference>
<name>A0A7Y0AUR2_9HYPH</name>
<accession>A0A7Y0AUR2</accession>
<comment type="similarity">
    <text evidence="8">Belongs to the binding-protein-dependent transport system permease family.</text>
</comment>
<evidence type="ECO:0000256" key="2">
    <source>
        <dbReference type="ARBA" id="ARBA00022448"/>
    </source>
</evidence>
<dbReference type="InterPro" id="IPR035906">
    <property type="entry name" value="MetI-like_sf"/>
</dbReference>
<dbReference type="GO" id="GO:0005886">
    <property type="term" value="C:plasma membrane"/>
    <property type="evidence" value="ECO:0007669"/>
    <property type="project" value="UniProtKB-SubCell"/>
</dbReference>
<keyword evidence="4" id="KW-0997">Cell inner membrane</keyword>
<feature type="transmembrane region" description="Helical" evidence="8">
    <location>
        <begin position="149"/>
        <end position="174"/>
    </location>
</feature>
<evidence type="ECO:0000313" key="11">
    <source>
        <dbReference type="Proteomes" id="UP000541470"/>
    </source>
</evidence>
<dbReference type="Pfam" id="PF00528">
    <property type="entry name" value="BPD_transp_1"/>
    <property type="match status" value="1"/>
</dbReference>
<feature type="transmembrane region" description="Helical" evidence="8">
    <location>
        <begin position="34"/>
        <end position="57"/>
    </location>
</feature>
<keyword evidence="3" id="KW-1003">Cell membrane</keyword>
<keyword evidence="7 8" id="KW-0472">Membrane</keyword>
<feature type="transmembrane region" description="Helical" evidence="8">
    <location>
        <begin position="213"/>
        <end position="237"/>
    </location>
</feature>
<evidence type="ECO:0000256" key="6">
    <source>
        <dbReference type="ARBA" id="ARBA00022989"/>
    </source>
</evidence>
<protein>
    <submittedName>
        <fullName evidence="10">ABC transporter permease subunit</fullName>
    </submittedName>
</protein>
<evidence type="ECO:0000313" key="10">
    <source>
        <dbReference type="EMBL" id="NML73882.1"/>
    </source>
</evidence>
<proteinExistence type="inferred from homology"/>
<dbReference type="InterPro" id="IPR000515">
    <property type="entry name" value="MetI-like"/>
</dbReference>
<keyword evidence="2 8" id="KW-0813">Transport</keyword>
<feature type="transmembrane region" description="Helical" evidence="8">
    <location>
        <begin position="122"/>
        <end position="143"/>
    </location>
</feature>
<dbReference type="PROSITE" id="PS50928">
    <property type="entry name" value="ABC_TM1"/>
    <property type="match status" value="1"/>
</dbReference>
<evidence type="ECO:0000256" key="5">
    <source>
        <dbReference type="ARBA" id="ARBA00022692"/>
    </source>
</evidence>
<dbReference type="RefSeq" id="WP_169588562.1">
    <property type="nucleotide sequence ID" value="NZ_JABBGK010000001.1"/>
</dbReference>
<feature type="transmembrane region" description="Helical" evidence="8">
    <location>
        <begin position="83"/>
        <end position="110"/>
    </location>
</feature>
<reference evidence="10 11" key="1">
    <citation type="submission" date="2020-04" db="EMBL/GenBank/DDBJ databases">
        <title>Rhizobium sp. S-51 isolated from soil.</title>
        <authorList>
            <person name="Dahal R.H."/>
        </authorList>
    </citation>
    <scope>NUCLEOTIDE SEQUENCE [LARGE SCALE GENOMIC DNA]</scope>
    <source>
        <strain evidence="10 11">S-51</strain>
    </source>
</reference>
<dbReference type="Proteomes" id="UP000541470">
    <property type="component" value="Unassembled WGS sequence"/>
</dbReference>
<comment type="subcellular location">
    <subcellularLocation>
        <location evidence="1">Cell inner membrane</location>
        <topology evidence="1">Multi-pass membrane protein</topology>
    </subcellularLocation>
    <subcellularLocation>
        <location evidence="8">Cell membrane</location>
        <topology evidence="8">Multi-pass membrane protein</topology>
    </subcellularLocation>
</comment>
<keyword evidence="5 8" id="KW-0812">Transmembrane</keyword>
<keyword evidence="6 8" id="KW-1133">Transmembrane helix</keyword>
<dbReference type="EMBL" id="JABBGK010000001">
    <property type="protein sequence ID" value="NML73882.1"/>
    <property type="molecule type" value="Genomic_DNA"/>
</dbReference>
<gene>
    <name evidence="10" type="ORF">HHL25_07065</name>
</gene>
<sequence length="303" mass="32408">MAEMTSAPPMLPPVLSGSRAFPFGLNLAARWPSALILTTYLLFVAIPIVAVILYSIATRWTTSILPDGYTLAHWLEAARDPRFVAVLLRTFLLAVAVAVLTVALVTPAVYWQHVRNPRIRAVLSLLAGIPFSLPYVVIGFGLLKVTGEFAPWLQGTAGLLLIAQVSVAFSFAYWSIDASMTATNVVALTETARTCGAGLFQTLRHVILPNVSAGIVSGAILAFGVSFGELALVQILVGSRFETLELYMLNMLKSADANFNILAVITMISFAITLVLTAAVAYVSRDGGRAVSPGVSTDRKTRP</sequence>
<evidence type="ECO:0000256" key="4">
    <source>
        <dbReference type="ARBA" id="ARBA00022519"/>
    </source>
</evidence>
<dbReference type="CDD" id="cd06261">
    <property type="entry name" value="TM_PBP2"/>
    <property type="match status" value="1"/>
</dbReference>